<evidence type="ECO:0000313" key="2">
    <source>
        <dbReference type="Proteomes" id="UP000613160"/>
    </source>
</evidence>
<name>A0A916Y369_9HYPH</name>
<organism evidence="1 2">
    <name type="scientific">Aureimonas glaciei</name>
    <dbReference type="NCBI Taxonomy" id="1776957"/>
    <lineage>
        <taxon>Bacteria</taxon>
        <taxon>Pseudomonadati</taxon>
        <taxon>Pseudomonadota</taxon>
        <taxon>Alphaproteobacteria</taxon>
        <taxon>Hyphomicrobiales</taxon>
        <taxon>Aurantimonadaceae</taxon>
        <taxon>Aureimonas</taxon>
    </lineage>
</organism>
<dbReference type="EMBL" id="BMJJ01000009">
    <property type="protein sequence ID" value="GGD28504.1"/>
    <property type="molecule type" value="Genomic_DNA"/>
</dbReference>
<gene>
    <name evidence="1" type="ORF">GCM10011335_34600</name>
</gene>
<dbReference type="RefSeq" id="WP_188853066.1">
    <property type="nucleotide sequence ID" value="NZ_BMJJ01000009.1"/>
</dbReference>
<dbReference type="AlphaFoldDB" id="A0A916Y369"/>
<reference evidence="1" key="1">
    <citation type="journal article" date="2014" name="Int. J. Syst. Evol. Microbiol.">
        <title>Complete genome sequence of Corynebacterium casei LMG S-19264T (=DSM 44701T), isolated from a smear-ripened cheese.</title>
        <authorList>
            <consortium name="US DOE Joint Genome Institute (JGI-PGF)"/>
            <person name="Walter F."/>
            <person name="Albersmeier A."/>
            <person name="Kalinowski J."/>
            <person name="Ruckert C."/>
        </authorList>
    </citation>
    <scope>NUCLEOTIDE SEQUENCE</scope>
    <source>
        <strain evidence="1">CGMCC 1.15493</strain>
    </source>
</reference>
<protein>
    <submittedName>
        <fullName evidence="1">Uncharacterized protein</fullName>
    </submittedName>
</protein>
<dbReference type="Proteomes" id="UP000613160">
    <property type="component" value="Unassembled WGS sequence"/>
</dbReference>
<reference evidence="1" key="2">
    <citation type="submission" date="2020-09" db="EMBL/GenBank/DDBJ databases">
        <authorList>
            <person name="Sun Q."/>
            <person name="Zhou Y."/>
        </authorList>
    </citation>
    <scope>NUCLEOTIDE SEQUENCE</scope>
    <source>
        <strain evidence="1">CGMCC 1.15493</strain>
    </source>
</reference>
<keyword evidence="2" id="KW-1185">Reference proteome</keyword>
<sequence>MSTVSWKDVTFTETAGPICRGDVTLDITEDHIARWKEDPDGRYAVMAVSDYVSPVELGKFYPSL</sequence>
<accession>A0A916Y369</accession>
<proteinExistence type="predicted"/>
<evidence type="ECO:0000313" key="1">
    <source>
        <dbReference type="EMBL" id="GGD28504.1"/>
    </source>
</evidence>
<comment type="caution">
    <text evidence="1">The sequence shown here is derived from an EMBL/GenBank/DDBJ whole genome shotgun (WGS) entry which is preliminary data.</text>
</comment>